<dbReference type="PANTHER" id="PTHR12418">
    <property type="entry name" value="ACYL-COENZYME A THIOESTERASE THEM4"/>
    <property type="match status" value="1"/>
</dbReference>
<evidence type="ECO:0000256" key="14">
    <source>
        <dbReference type="ARBA" id="ARBA00037002"/>
    </source>
</evidence>
<keyword evidence="4" id="KW-1003">Cell membrane</keyword>
<comment type="catalytic activity">
    <reaction evidence="19">
        <text>octanoyl-CoA + H2O = octanoate + CoA + H(+)</text>
        <dbReference type="Rhea" id="RHEA:30143"/>
        <dbReference type="ChEBI" id="CHEBI:15377"/>
        <dbReference type="ChEBI" id="CHEBI:15378"/>
        <dbReference type="ChEBI" id="CHEBI:25646"/>
        <dbReference type="ChEBI" id="CHEBI:57287"/>
        <dbReference type="ChEBI" id="CHEBI:57386"/>
    </reaction>
    <physiologicalReaction direction="left-to-right" evidence="19">
        <dbReference type="Rhea" id="RHEA:30144"/>
    </physiologicalReaction>
</comment>
<evidence type="ECO:0000256" key="4">
    <source>
        <dbReference type="ARBA" id="ARBA00022475"/>
    </source>
</evidence>
<comment type="catalytic activity">
    <reaction evidence="21">
        <text>decanoyl-CoA + H2O = decanoate + CoA + H(+)</text>
        <dbReference type="Rhea" id="RHEA:40059"/>
        <dbReference type="ChEBI" id="CHEBI:15377"/>
        <dbReference type="ChEBI" id="CHEBI:15378"/>
        <dbReference type="ChEBI" id="CHEBI:27689"/>
        <dbReference type="ChEBI" id="CHEBI:57287"/>
        <dbReference type="ChEBI" id="CHEBI:61430"/>
    </reaction>
    <physiologicalReaction direction="left-to-right" evidence="21">
        <dbReference type="Rhea" id="RHEA:40060"/>
    </physiologicalReaction>
</comment>
<comment type="catalytic activity">
    <reaction evidence="23">
        <text>tetradecanoyl-CoA + H2O = tetradecanoate + CoA + H(+)</text>
        <dbReference type="Rhea" id="RHEA:40119"/>
        <dbReference type="ChEBI" id="CHEBI:15377"/>
        <dbReference type="ChEBI" id="CHEBI:15378"/>
        <dbReference type="ChEBI" id="CHEBI:30807"/>
        <dbReference type="ChEBI" id="CHEBI:57287"/>
        <dbReference type="ChEBI" id="CHEBI:57385"/>
    </reaction>
    <physiologicalReaction direction="left-to-right" evidence="23">
        <dbReference type="Rhea" id="RHEA:40120"/>
    </physiologicalReaction>
</comment>
<keyword evidence="10" id="KW-0443">Lipid metabolism</keyword>
<keyword evidence="8" id="KW-0276">Fatty acid metabolism</keyword>
<evidence type="ECO:0000256" key="6">
    <source>
        <dbReference type="ARBA" id="ARBA00022703"/>
    </source>
</evidence>
<dbReference type="CDD" id="cd03443">
    <property type="entry name" value="PaaI_thioesterase"/>
    <property type="match status" value="1"/>
</dbReference>
<comment type="catalytic activity">
    <reaction evidence="14">
        <text>(9Z)-octadecenoyl-CoA + H2O = (9Z)-octadecenoate + CoA + H(+)</text>
        <dbReference type="Rhea" id="RHEA:40139"/>
        <dbReference type="ChEBI" id="CHEBI:15377"/>
        <dbReference type="ChEBI" id="CHEBI:15378"/>
        <dbReference type="ChEBI" id="CHEBI:30823"/>
        <dbReference type="ChEBI" id="CHEBI:57287"/>
        <dbReference type="ChEBI" id="CHEBI:57387"/>
    </reaction>
    <physiologicalReaction direction="left-to-right" evidence="14">
        <dbReference type="Rhea" id="RHEA:40140"/>
    </physiologicalReaction>
</comment>
<gene>
    <name evidence="25" type="ORF">NCTC10736_00436</name>
</gene>
<evidence type="ECO:0000256" key="7">
    <source>
        <dbReference type="ARBA" id="ARBA00022801"/>
    </source>
</evidence>
<protein>
    <recommendedName>
        <fullName evidence="17">Acyl-coenzyme A thioesterase THEM4</fullName>
        <ecNumber evidence="16">3.1.2.2</ecNumber>
    </recommendedName>
    <alternativeName>
        <fullName evidence="18">Thioesterase superfamily member 4</fullName>
    </alternativeName>
</protein>
<dbReference type="GO" id="GO:0016020">
    <property type="term" value="C:membrane"/>
    <property type="evidence" value="ECO:0007669"/>
    <property type="project" value="UniProtKB-SubCell"/>
</dbReference>
<comment type="catalytic activity">
    <reaction evidence="20">
        <text>hexadecanoyl-CoA + H2O = hexadecanoate + CoA + H(+)</text>
        <dbReference type="Rhea" id="RHEA:16645"/>
        <dbReference type="ChEBI" id="CHEBI:7896"/>
        <dbReference type="ChEBI" id="CHEBI:15377"/>
        <dbReference type="ChEBI" id="CHEBI:15378"/>
        <dbReference type="ChEBI" id="CHEBI:57287"/>
        <dbReference type="ChEBI" id="CHEBI:57379"/>
        <dbReference type="EC" id="3.1.2.2"/>
    </reaction>
    <physiologicalReaction direction="left-to-right" evidence="20">
        <dbReference type="Rhea" id="RHEA:16646"/>
    </physiologicalReaction>
</comment>
<evidence type="ECO:0000256" key="15">
    <source>
        <dbReference type="ARBA" id="ARBA00038456"/>
    </source>
</evidence>
<dbReference type="EMBL" id="UGYV01000001">
    <property type="protein sequence ID" value="SUI61309.1"/>
    <property type="molecule type" value="Genomic_DNA"/>
</dbReference>
<dbReference type="InterPro" id="IPR006683">
    <property type="entry name" value="Thioestr_dom"/>
</dbReference>
<dbReference type="EC" id="3.1.2.2" evidence="16"/>
<evidence type="ECO:0000256" key="2">
    <source>
        <dbReference type="ARBA" id="ARBA00004496"/>
    </source>
</evidence>
<dbReference type="Proteomes" id="UP000255061">
    <property type="component" value="Unassembled WGS sequence"/>
</dbReference>
<comment type="catalytic activity">
    <reaction evidence="22">
        <text>dodecanoyl-CoA + H2O = dodecanoate + CoA + H(+)</text>
        <dbReference type="Rhea" id="RHEA:30135"/>
        <dbReference type="ChEBI" id="CHEBI:15377"/>
        <dbReference type="ChEBI" id="CHEBI:15378"/>
        <dbReference type="ChEBI" id="CHEBI:18262"/>
        <dbReference type="ChEBI" id="CHEBI:57287"/>
        <dbReference type="ChEBI" id="CHEBI:57375"/>
    </reaction>
    <physiologicalReaction direction="left-to-right" evidence="22">
        <dbReference type="Rhea" id="RHEA:30136"/>
    </physiologicalReaction>
</comment>
<dbReference type="AlphaFoldDB" id="A0A379ZFS3"/>
<keyword evidence="11" id="KW-0472">Membrane</keyword>
<name>A0A379ZFS3_9GAMM</name>
<accession>A0A379ZFS3</accession>
<keyword evidence="6" id="KW-0053">Apoptosis</keyword>
<dbReference type="PANTHER" id="PTHR12418:SF19">
    <property type="entry name" value="ACYL-COENZYME A THIOESTERASE THEM4"/>
    <property type="match status" value="1"/>
</dbReference>
<dbReference type="SUPFAM" id="SSF54637">
    <property type="entry name" value="Thioesterase/thiol ester dehydrase-isomerase"/>
    <property type="match status" value="1"/>
</dbReference>
<sequence length="142" mass="15435">MNRYQDCKQSHSQCVVCGDAAQNSLSLQCKFFADGKDQVVGYHKVSCQLQGYNSLLHGGVASSLVDAAMTHCLFMQGIKALTAEMTVRFVAPIKVGDAIKIVGRLVSQRMGMYQLEASLYVADIACVTAKAKFIQPRKGVIN</sequence>
<evidence type="ECO:0000256" key="18">
    <source>
        <dbReference type="ARBA" id="ARBA00043210"/>
    </source>
</evidence>
<comment type="catalytic activity">
    <reaction evidence="13">
        <text>(5Z,8Z,11Z,14Z)-eicosatetraenoyl-CoA + H2O = (5Z,8Z,11Z,14Z)-eicosatetraenoate + CoA + H(+)</text>
        <dbReference type="Rhea" id="RHEA:40151"/>
        <dbReference type="ChEBI" id="CHEBI:15377"/>
        <dbReference type="ChEBI" id="CHEBI:15378"/>
        <dbReference type="ChEBI" id="CHEBI:32395"/>
        <dbReference type="ChEBI" id="CHEBI:57287"/>
        <dbReference type="ChEBI" id="CHEBI:57368"/>
    </reaction>
    <physiologicalReaction direction="left-to-right" evidence="13">
        <dbReference type="Rhea" id="RHEA:40152"/>
    </physiologicalReaction>
</comment>
<dbReference type="InterPro" id="IPR052365">
    <property type="entry name" value="THEM4/THEM5_acyl-CoA_thioest"/>
</dbReference>
<dbReference type="InterPro" id="IPR029069">
    <property type="entry name" value="HotDog_dom_sf"/>
</dbReference>
<keyword evidence="7" id="KW-0378">Hydrolase</keyword>
<dbReference type="GO" id="GO:0005737">
    <property type="term" value="C:cytoplasm"/>
    <property type="evidence" value="ECO:0007669"/>
    <property type="project" value="UniProtKB-SubCell"/>
</dbReference>
<evidence type="ECO:0000256" key="11">
    <source>
        <dbReference type="ARBA" id="ARBA00023136"/>
    </source>
</evidence>
<evidence type="ECO:0000256" key="3">
    <source>
        <dbReference type="ARBA" id="ARBA00004632"/>
    </source>
</evidence>
<evidence type="ECO:0000256" key="22">
    <source>
        <dbReference type="ARBA" id="ARBA00048074"/>
    </source>
</evidence>
<evidence type="ECO:0000256" key="13">
    <source>
        <dbReference type="ARBA" id="ARBA00035852"/>
    </source>
</evidence>
<feature type="domain" description="Thioesterase" evidence="24">
    <location>
        <begin position="55"/>
        <end position="109"/>
    </location>
</feature>
<organism evidence="25 26">
    <name type="scientific">Shewanella morhuae</name>
    <dbReference type="NCBI Taxonomy" id="365591"/>
    <lineage>
        <taxon>Bacteria</taxon>
        <taxon>Pseudomonadati</taxon>
        <taxon>Pseudomonadota</taxon>
        <taxon>Gammaproteobacteria</taxon>
        <taxon>Alteromonadales</taxon>
        <taxon>Shewanellaceae</taxon>
        <taxon>Shewanella</taxon>
    </lineage>
</organism>
<evidence type="ECO:0000256" key="9">
    <source>
        <dbReference type="ARBA" id="ARBA00022946"/>
    </source>
</evidence>
<comment type="subcellular location">
    <subcellularLocation>
        <location evidence="3">Cell projection</location>
        <location evidence="3">Ruffle membrane</location>
    </subcellularLocation>
    <subcellularLocation>
        <location evidence="2">Cytoplasm</location>
    </subcellularLocation>
    <subcellularLocation>
        <location evidence="1">Membrane</location>
        <topology evidence="1">Peripheral membrane protein</topology>
    </subcellularLocation>
</comment>
<comment type="similarity">
    <text evidence="15">Belongs to the THEM4/THEM5 thioesterase family.</text>
</comment>
<evidence type="ECO:0000256" key="16">
    <source>
        <dbReference type="ARBA" id="ARBA00038848"/>
    </source>
</evidence>
<evidence type="ECO:0000256" key="12">
    <source>
        <dbReference type="ARBA" id="ARBA00023273"/>
    </source>
</evidence>
<evidence type="ECO:0000256" key="21">
    <source>
        <dbReference type="ARBA" id="ARBA00047969"/>
    </source>
</evidence>
<evidence type="ECO:0000256" key="5">
    <source>
        <dbReference type="ARBA" id="ARBA00022490"/>
    </source>
</evidence>
<evidence type="ECO:0000256" key="17">
    <source>
        <dbReference type="ARBA" id="ARBA00040123"/>
    </source>
</evidence>
<evidence type="ECO:0000256" key="8">
    <source>
        <dbReference type="ARBA" id="ARBA00022832"/>
    </source>
</evidence>
<dbReference type="Gene3D" id="3.10.129.10">
    <property type="entry name" value="Hotdog Thioesterase"/>
    <property type="match status" value="1"/>
</dbReference>
<evidence type="ECO:0000256" key="1">
    <source>
        <dbReference type="ARBA" id="ARBA00004170"/>
    </source>
</evidence>
<proteinExistence type="inferred from homology"/>
<evidence type="ECO:0000256" key="23">
    <source>
        <dbReference type="ARBA" id="ARBA00048180"/>
    </source>
</evidence>
<reference evidence="25 26" key="1">
    <citation type="submission" date="2018-06" db="EMBL/GenBank/DDBJ databases">
        <authorList>
            <consortium name="Pathogen Informatics"/>
            <person name="Doyle S."/>
        </authorList>
    </citation>
    <scope>NUCLEOTIDE SEQUENCE [LARGE SCALE GENOMIC DNA]</scope>
    <source>
        <strain evidence="25 26">NCTC10736</strain>
    </source>
</reference>
<dbReference type="Pfam" id="PF03061">
    <property type="entry name" value="4HBT"/>
    <property type="match status" value="1"/>
</dbReference>
<keyword evidence="9" id="KW-0809">Transit peptide</keyword>
<keyword evidence="12" id="KW-0966">Cell projection</keyword>
<evidence type="ECO:0000259" key="24">
    <source>
        <dbReference type="Pfam" id="PF03061"/>
    </source>
</evidence>
<evidence type="ECO:0000256" key="19">
    <source>
        <dbReference type="ARBA" id="ARBA00047588"/>
    </source>
</evidence>
<dbReference type="RefSeq" id="WP_115405344.1">
    <property type="nucleotide sequence ID" value="NZ_UGYV01000001.1"/>
</dbReference>
<keyword evidence="5" id="KW-0963">Cytoplasm</keyword>
<evidence type="ECO:0000313" key="26">
    <source>
        <dbReference type="Proteomes" id="UP000255061"/>
    </source>
</evidence>
<evidence type="ECO:0000313" key="25">
    <source>
        <dbReference type="EMBL" id="SUI61309.1"/>
    </source>
</evidence>
<dbReference type="GO" id="GO:0006631">
    <property type="term" value="P:fatty acid metabolic process"/>
    <property type="evidence" value="ECO:0007669"/>
    <property type="project" value="UniProtKB-KW"/>
</dbReference>
<dbReference type="GO" id="GO:0016790">
    <property type="term" value="F:thiolester hydrolase activity"/>
    <property type="evidence" value="ECO:0007669"/>
    <property type="project" value="UniProtKB-ARBA"/>
</dbReference>
<evidence type="ECO:0000256" key="10">
    <source>
        <dbReference type="ARBA" id="ARBA00023098"/>
    </source>
</evidence>
<evidence type="ECO:0000256" key="20">
    <source>
        <dbReference type="ARBA" id="ARBA00047734"/>
    </source>
</evidence>